<dbReference type="EMBL" id="JBHSNY010000006">
    <property type="protein sequence ID" value="MFC5635911.1"/>
    <property type="molecule type" value="Genomic_DNA"/>
</dbReference>
<gene>
    <name evidence="1" type="ORF">ACFPZJ_19350</name>
</gene>
<protein>
    <submittedName>
        <fullName evidence="1">Uncharacterized protein</fullName>
    </submittedName>
</protein>
<keyword evidence="2" id="KW-1185">Reference proteome</keyword>
<evidence type="ECO:0000313" key="1">
    <source>
        <dbReference type="EMBL" id="MFC5635911.1"/>
    </source>
</evidence>
<organism evidence="1 2">
    <name type="scientific">Streptomyces bullii</name>
    <dbReference type="NCBI Taxonomy" id="349910"/>
    <lineage>
        <taxon>Bacteria</taxon>
        <taxon>Bacillati</taxon>
        <taxon>Actinomycetota</taxon>
        <taxon>Actinomycetes</taxon>
        <taxon>Kitasatosporales</taxon>
        <taxon>Streptomycetaceae</taxon>
        <taxon>Streptomyces</taxon>
    </lineage>
</organism>
<evidence type="ECO:0000313" key="2">
    <source>
        <dbReference type="Proteomes" id="UP001596154"/>
    </source>
</evidence>
<dbReference type="RefSeq" id="WP_381022910.1">
    <property type="nucleotide sequence ID" value="NZ_JBHSNY010000006.1"/>
</dbReference>
<sequence>MHRDDGDGCGGDCGSGDRGDDLAAMFADGLAHRRARGHQRGGDGAAKVQSQVFLAPDRLRPKVVLRRLFKAAVGDGRFLRLVLAVSLLVVSFDQVSQKVHTGSLGAHLPVDPCDLSPDLGYLAA</sequence>
<accession>A0ABW0UVH0</accession>
<dbReference type="Proteomes" id="UP001596154">
    <property type="component" value="Unassembled WGS sequence"/>
</dbReference>
<comment type="caution">
    <text evidence="1">The sequence shown here is derived from an EMBL/GenBank/DDBJ whole genome shotgun (WGS) entry which is preliminary data.</text>
</comment>
<proteinExistence type="predicted"/>
<name>A0ABW0UVH0_9ACTN</name>
<reference evidence="2" key="1">
    <citation type="journal article" date="2019" name="Int. J. Syst. Evol. Microbiol.">
        <title>The Global Catalogue of Microorganisms (GCM) 10K type strain sequencing project: providing services to taxonomists for standard genome sequencing and annotation.</title>
        <authorList>
            <consortium name="The Broad Institute Genomics Platform"/>
            <consortium name="The Broad Institute Genome Sequencing Center for Infectious Disease"/>
            <person name="Wu L."/>
            <person name="Ma J."/>
        </authorList>
    </citation>
    <scope>NUCLEOTIDE SEQUENCE [LARGE SCALE GENOMIC DNA]</scope>
    <source>
        <strain evidence="2">CGMCC 4.7248</strain>
    </source>
</reference>